<dbReference type="Gene3D" id="3.40.50.720">
    <property type="entry name" value="NAD(P)-binding Rossmann-like Domain"/>
    <property type="match status" value="1"/>
</dbReference>
<dbReference type="RefSeq" id="WP_051115117.1">
    <property type="nucleotide sequence ID" value="NZ_JBIAZU010000001.1"/>
</dbReference>
<dbReference type="EMBL" id="JBIAZU010000001">
    <property type="protein sequence ID" value="MFF5288843.1"/>
    <property type="molecule type" value="Genomic_DNA"/>
</dbReference>
<dbReference type="InterPro" id="IPR051450">
    <property type="entry name" value="Gfo/Idh/MocA_Oxidoreductases"/>
</dbReference>
<dbReference type="PANTHER" id="PTHR43377">
    <property type="entry name" value="BILIVERDIN REDUCTASE A"/>
    <property type="match status" value="1"/>
</dbReference>
<evidence type="ECO:0000256" key="1">
    <source>
        <dbReference type="ARBA" id="ARBA00010928"/>
    </source>
</evidence>
<dbReference type="SUPFAM" id="SSF51735">
    <property type="entry name" value="NAD(P)-binding Rossmann-fold domains"/>
    <property type="match status" value="1"/>
</dbReference>
<accession>A0ABW6W6U5</accession>
<gene>
    <name evidence="4" type="ORF">ACFY35_05355</name>
</gene>
<name>A0ABW6W6U5_9ACTN</name>
<organism evidence="4 5">
    <name type="scientific">Paractinoplanes globisporus</name>
    <dbReference type="NCBI Taxonomy" id="113565"/>
    <lineage>
        <taxon>Bacteria</taxon>
        <taxon>Bacillati</taxon>
        <taxon>Actinomycetota</taxon>
        <taxon>Actinomycetes</taxon>
        <taxon>Micromonosporales</taxon>
        <taxon>Micromonosporaceae</taxon>
        <taxon>Paractinoplanes</taxon>
    </lineage>
</organism>
<proteinExistence type="inferred from homology"/>
<dbReference type="SUPFAM" id="SSF55347">
    <property type="entry name" value="Glyceraldehyde-3-phosphate dehydrogenase-like, C-terminal domain"/>
    <property type="match status" value="1"/>
</dbReference>
<reference evidence="4 5" key="1">
    <citation type="submission" date="2024-10" db="EMBL/GenBank/DDBJ databases">
        <title>The Natural Products Discovery Center: Release of the First 8490 Sequenced Strains for Exploring Actinobacteria Biosynthetic Diversity.</title>
        <authorList>
            <person name="Kalkreuter E."/>
            <person name="Kautsar S.A."/>
            <person name="Yang D."/>
            <person name="Bader C.D."/>
            <person name="Teijaro C.N."/>
            <person name="Fluegel L."/>
            <person name="Davis C.M."/>
            <person name="Simpson J.R."/>
            <person name="Lauterbach L."/>
            <person name="Steele A.D."/>
            <person name="Gui C."/>
            <person name="Meng S."/>
            <person name="Li G."/>
            <person name="Viehrig K."/>
            <person name="Ye F."/>
            <person name="Su P."/>
            <person name="Kiefer A.F."/>
            <person name="Nichols A."/>
            <person name="Cepeda A.J."/>
            <person name="Yan W."/>
            <person name="Fan B."/>
            <person name="Jiang Y."/>
            <person name="Adhikari A."/>
            <person name="Zheng C.-J."/>
            <person name="Schuster L."/>
            <person name="Cowan T.M."/>
            <person name="Smanski M.J."/>
            <person name="Chevrette M.G."/>
            <person name="De Carvalho L.P.S."/>
            <person name="Shen B."/>
        </authorList>
    </citation>
    <scope>NUCLEOTIDE SEQUENCE [LARGE SCALE GENOMIC DNA]</scope>
    <source>
        <strain evidence="4 5">NPDC000087</strain>
    </source>
</reference>
<protein>
    <submittedName>
        <fullName evidence="4">Gfo/Idh/MocA family protein</fullName>
    </submittedName>
</protein>
<feature type="domain" description="Gfo/Idh/MocA-like oxidoreductase C-terminal" evidence="3">
    <location>
        <begin position="151"/>
        <end position="342"/>
    </location>
</feature>
<dbReference type="InterPro" id="IPR004104">
    <property type="entry name" value="Gfo/Idh/MocA-like_OxRdtase_C"/>
</dbReference>
<dbReference type="Pfam" id="PF02894">
    <property type="entry name" value="GFO_IDH_MocA_C"/>
    <property type="match status" value="1"/>
</dbReference>
<comment type="caution">
    <text evidence="4">The sequence shown here is derived from an EMBL/GenBank/DDBJ whole genome shotgun (WGS) entry which is preliminary data.</text>
</comment>
<comment type="similarity">
    <text evidence="1">Belongs to the Gfo/Idh/MocA family.</text>
</comment>
<evidence type="ECO:0000259" key="2">
    <source>
        <dbReference type="Pfam" id="PF01408"/>
    </source>
</evidence>
<dbReference type="Pfam" id="PF01408">
    <property type="entry name" value="GFO_IDH_MocA"/>
    <property type="match status" value="1"/>
</dbReference>
<feature type="domain" description="Gfo/Idh/MocA-like oxidoreductase N-terminal" evidence="2">
    <location>
        <begin position="19"/>
        <end position="136"/>
    </location>
</feature>
<dbReference type="InterPro" id="IPR000683">
    <property type="entry name" value="Gfo/Idh/MocA-like_OxRdtase_N"/>
</dbReference>
<dbReference type="InterPro" id="IPR036291">
    <property type="entry name" value="NAD(P)-bd_dom_sf"/>
</dbReference>
<dbReference type="Proteomes" id="UP001602245">
    <property type="component" value="Unassembled WGS sequence"/>
</dbReference>
<evidence type="ECO:0000259" key="3">
    <source>
        <dbReference type="Pfam" id="PF02894"/>
    </source>
</evidence>
<evidence type="ECO:0000313" key="5">
    <source>
        <dbReference type="Proteomes" id="UP001602245"/>
    </source>
</evidence>
<dbReference type="Gene3D" id="3.30.360.10">
    <property type="entry name" value="Dihydrodipicolinate Reductase, domain 2"/>
    <property type="match status" value="1"/>
</dbReference>
<sequence length="424" mass="45635">MEFTKYASVRKSGGDVVTLAVVGAGLRGRHYARLAEASGRGRVVAVAEPDPARRSAFSDAHALEPAQVFASWEELGAAGRLADVAIVATQDRMHTDPAVRLAGLGYHLLLEKPMAPTEPDARRITDAVEAAGVIGAVCHVLRYTPYTRALKSLIDSGRLGELINVQHLEPVGWWHQAHSFVRGNWRNTAESGPMLLTKSCHDLDWLAYLIGGAPHEVASFGGLTHFHPGKRPEGAADRCLDCAVESTCPYSAKRLYLNCLDDDMAEWPLPAVTPERSREAVLQALREGPYGRCVYDCDNDVVDNQVVAMRYTSGLTATFTMTAFTPMQRRQTRLFGSHGSVDGDGRFLTVTDFRTGETETIDASGPEDSFGHDGGDGGLVDALLAAVTAGDPALLSSDMPASLASHRVVWAAERARLTGTVVTI</sequence>
<evidence type="ECO:0000313" key="4">
    <source>
        <dbReference type="EMBL" id="MFF5288843.1"/>
    </source>
</evidence>
<dbReference type="PANTHER" id="PTHR43377:SF2">
    <property type="entry name" value="BINDING ROSSMANN FOLD OXIDOREDUCTASE, PUTATIVE (AFU_ORTHOLOGUE AFUA_4G00560)-RELATED"/>
    <property type="match status" value="1"/>
</dbReference>
<keyword evidence="5" id="KW-1185">Reference proteome</keyword>